<keyword evidence="3" id="KW-0539">Nucleus</keyword>
<evidence type="ECO:0000256" key="2">
    <source>
        <dbReference type="ARBA" id="ARBA00023125"/>
    </source>
</evidence>
<organism evidence="5 6">
    <name type="scientific">Buddleja alternifolia</name>
    <dbReference type="NCBI Taxonomy" id="168488"/>
    <lineage>
        <taxon>Eukaryota</taxon>
        <taxon>Viridiplantae</taxon>
        <taxon>Streptophyta</taxon>
        <taxon>Embryophyta</taxon>
        <taxon>Tracheophyta</taxon>
        <taxon>Spermatophyta</taxon>
        <taxon>Magnoliopsida</taxon>
        <taxon>eudicotyledons</taxon>
        <taxon>Gunneridae</taxon>
        <taxon>Pentapetalae</taxon>
        <taxon>asterids</taxon>
        <taxon>lamiids</taxon>
        <taxon>Lamiales</taxon>
        <taxon>Scrophulariaceae</taxon>
        <taxon>Buddlejeae</taxon>
        <taxon>Buddleja</taxon>
    </lineage>
</organism>
<dbReference type="PANTHER" id="PTHR16223:SF56">
    <property type="entry name" value="TRANSCRIPTION FACTOR BHLH110"/>
    <property type="match status" value="1"/>
</dbReference>
<dbReference type="PANTHER" id="PTHR16223">
    <property type="entry name" value="TRANSCRIPTION FACTOR BHLH83-RELATED"/>
    <property type="match status" value="1"/>
</dbReference>
<feature type="region of interest" description="Disordered" evidence="4">
    <location>
        <begin position="191"/>
        <end position="213"/>
    </location>
</feature>
<evidence type="ECO:0000256" key="4">
    <source>
        <dbReference type="SAM" id="MobiDB-lite"/>
    </source>
</evidence>
<dbReference type="GO" id="GO:0000981">
    <property type="term" value="F:DNA-binding transcription factor activity, RNA polymerase II-specific"/>
    <property type="evidence" value="ECO:0007669"/>
    <property type="project" value="TreeGrafter"/>
</dbReference>
<name>A0AAV6XB09_9LAMI</name>
<feature type="region of interest" description="Disordered" evidence="4">
    <location>
        <begin position="73"/>
        <end position="100"/>
    </location>
</feature>
<dbReference type="InterPro" id="IPR045843">
    <property type="entry name" value="IND-like"/>
</dbReference>
<keyword evidence="6" id="KW-1185">Reference proteome</keyword>
<keyword evidence="2" id="KW-0238">DNA-binding</keyword>
<dbReference type="InterPro" id="IPR045239">
    <property type="entry name" value="bHLH95_bHLH"/>
</dbReference>
<reference evidence="5" key="1">
    <citation type="submission" date="2019-10" db="EMBL/GenBank/DDBJ databases">
        <authorList>
            <person name="Zhang R."/>
            <person name="Pan Y."/>
            <person name="Wang J."/>
            <person name="Ma R."/>
            <person name="Yu S."/>
        </authorList>
    </citation>
    <scope>NUCLEOTIDE SEQUENCE</scope>
    <source>
        <strain evidence="5">LA-IB0</strain>
        <tissue evidence="5">Leaf</tissue>
    </source>
</reference>
<dbReference type="CDD" id="cd11393">
    <property type="entry name" value="bHLH_AtbHLH_like"/>
    <property type="match status" value="1"/>
</dbReference>
<evidence type="ECO:0000313" key="5">
    <source>
        <dbReference type="EMBL" id="KAG8377832.1"/>
    </source>
</evidence>
<comment type="subcellular location">
    <subcellularLocation>
        <location evidence="1">Nucleus</location>
    </subcellularLocation>
</comment>
<feature type="region of interest" description="Disordered" evidence="4">
    <location>
        <begin position="1"/>
        <end position="20"/>
    </location>
</feature>
<dbReference type="GO" id="GO:0000978">
    <property type="term" value="F:RNA polymerase II cis-regulatory region sequence-specific DNA binding"/>
    <property type="evidence" value="ECO:0007669"/>
    <property type="project" value="TreeGrafter"/>
</dbReference>
<comment type="caution">
    <text evidence="5">The sequence shown here is derived from an EMBL/GenBank/DDBJ whole genome shotgun (WGS) entry which is preliminary data.</text>
</comment>
<gene>
    <name evidence="5" type="ORF">BUALT_Bualt08G0074600</name>
</gene>
<accession>A0AAV6XB09</accession>
<evidence type="ECO:0000256" key="1">
    <source>
        <dbReference type="ARBA" id="ARBA00004123"/>
    </source>
</evidence>
<feature type="compositionally biased region" description="Polar residues" evidence="4">
    <location>
        <begin position="9"/>
        <end position="20"/>
    </location>
</feature>
<proteinExistence type="predicted"/>
<dbReference type="AlphaFoldDB" id="A0AAV6XB09"/>
<dbReference type="Proteomes" id="UP000826271">
    <property type="component" value="Unassembled WGS sequence"/>
</dbReference>
<evidence type="ECO:0000313" key="6">
    <source>
        <dbReference type="Proteomes" id="UP000826271"/>
    </source>
</evidence>
<protein>
    <submittedName>
        <fullName evidence="5">Uncharacterized protein</fullName>
    </submittedName>
</protein>
<dbReference type="EMBL" id="WHWC01000008">
    <property type="protein sequence ID" value="KAG8377832.1"/>
    <property type="molecule type" value="Genomic_DNA"/>
</dbReference>
<feature type="compositionally biased region" description="Low complexity" evidence="4">
    <location>
        <begin position="85"/>
        <end position="100"/>
    </location>
</feature>
<sequence length="292" mass="31848">MAPNLSFHGANTTPNFTSNEDNLQFSRIKEELSDNYYLKYTELLNSASSTRTTHDHHDLQSMKLLLKSSSSGNLMNSKANQVSPGDNLYSNDNNNNNYGAGNNGRGYSQIFPSVNVSGLNQAGWSNNPGSLDMNLEALDLLTSSRFSGNYFGTSEQNQMGLLRDGLSYGFDHMQQSYGSNKISSNGVAEAKRSSTKMEPKPIQTAPKKSRLEARASCPPFKVRKEKLGDRIAALQQLVAPFGKGHAPENESEEQKRDLKSRGLCLVPLTCLSYITDGGGATVWPPPHFGGAT</sequence>
<dbReference type="GO" id="GO:0005634">
    <property type="term" value="C:nucleus"/>
    <property type="evidence" value="ECO:0007669"/>
    <property type="project" value="UniProtKB-SubCell"/>
</dbReference>
<evidence type="ECO:0000256" key="3">
    <source>
        <dbReference type="ARBA" id="ARBA00023242"/>
    </source>
</evidence>